<comment type="caution">
    <text evidence="2">The sequence shown here is derived from an EMBL/GenBank/DDBJ whole genome shotgun (WGS) entry which is preliminary data.</text>
</comment>
<dbReference type="PANTHER" id="PTHR31528">
    <property type="entry name" value="4-AMINO-5-HYDROXYMETHYL-2-METHYLPYRIMIDINE PHOSPHATE SYNTHASE THI11-RELATED"/>
    <property type="match status" value="1"/>
</dbReference>
<dbReference type="GO" id="GO:0009228">
    <property type="term" value="P:thiamine biosynthetic process"/>
    <property type="evidence" value="ECO:0007669"/>
    <property type="project" value="InterPro"/>
</dbReference>
<reference evidence="2 3" key="1">
    <citation type="submission" date="2019-06" db="EMBL/GenBank/DDBJ databases">
        <title>Sorghum-associated microbial communities from plants grown in Nebraska, USA.</title>
        <authorList>
            <person name="Schachtman D."/>
        </authorList>
    </citation>
    <scope>NUCLEOTIDE SEQUENCE [LARGE SCALE GENOMIC DNA]</scope>
    <source>
        <strain evidence="2 3">T529</strain>
    </source>
</reference>
<evidence type="ECO:0000313" key="2">
    <source>
        <dbReference type="EMBL" id="TWD91095.1"/>
    </source>
</evidence>
<feature type="domain" description="SsuA/THI5-like" evidence="1">
    <location>
        <begin position="64"/>
        <end position="266"/>
    </location>
</feature>
<name>A0A561CIS5_9BURK</name>
<sequence length="355" mass="39013">MVAMHPWIFPRQRIHRDERMKLFTTGRATLLRRWSLPLSLIAAIAAPAHGADKLRFGLNWYPQAEHCGWFQAQAAGLYKKAGLEVELIGGSPDRNVPLLVAAGELDLGMGSSFTTLNMAARGIPARTIAAFLQKDPQTLVAHADQGVKTLADLKGRPIMVAKFSQAEFWAFLKQKHGFSDSQLRPYAYSPAPFLADAKAVQQGYITEDAQLLGKALPKPPVSILLADYGYENYASTIFAMDRYIAANEKAVAAFVEATRAGWQQCIDGDYAPALNAVVAADPKHDVALFHFKMKQMKELAMVKHGDALQSGAGAMSDARWKRFFDTMSAAGIYPATLDYKAAYTLRFSNAKAAWQ</sequence>
<accession>A0A561CIS5</accession>
<proteinExistence type="predicted"/>
<dbReference type="EMBL" id="VIVL01000001">
    <property type="protein sequence ID" value="TWD91095.1"/>
    <property type="molecule type" value="Genomic_DNA"/>
</dbReference>
<dbReference type="Proteomes" id="UP000319722">
    <property type="component" value="Unassembled WGS sequence"/>
</dbReference>
<evidence type="ECO:0000313" key="3">
    <source>
        <dbReference type="Proteomes" id="UP000319722"/>
    </source>
</evidence>
<gene>
    <name evidence="2" type="ORF">FB547_101765</name>
</gene>
<protein>
    <submittedName>
        <fullName evidence="2">NitT/TauT family transport system substrate-binding protein</fullName>
    </submittedName>
</protein>
<dbReference type="AlphaFoldDB" id="A0A561CIS5"/>
<dbReference type="InterPro" id="IPR027939">
    <property type="entry name" value="NMT1/THI5"/>
</dbReference>
<dbReference type="PANTHER" id="PTHR31528:SF3">
    <property type="entry name" value="THIAMINE BIOSYNTHESIS PROTEIN HI_0357-RELATED"/>
    <property type="match status" value="1"/>
</dbReference>
<dbReference type="Pfam" id="PF09084">
    <property type="entry name" value="NMT1"/>
    <property type="match status" value="1"/>
</dbReference>
<organism evidence="2 3">
    <name type="scientific">Variovorax beijingensis</name>
    <dbReference type="NCBI Taxonomy" id="2496117"/>
    <lineage>
        <taxon>Bacteria</taxon>
        <taxon>Pseudomonadati</taxon>
        <taxon>Pseudomonadota</taxon>
        <taxon>Betaproteobacteria</taxon>
        <taxon>Burkholderiales</taxon>
        <taxon>Comamonadaceae</taxon>
        <taxon>Variovorax</taxon>
    </lineage>
</organism>
<dbReference type="SUPFAM" id="SSF53850">
    <property type="entry name" value="Periplasmic binding protein-like II"/>
    <property type="match status" value="1"/>
</dbReference>
<dbReference type="InterPro" id="IPR015168">
    <property type="entry name" value="SsuA/THI5"/>
</dbReference>
<dbReference type="Gene3D" id="3.40.190.10">
    <property type="entry name" value="Periplasmic binding protein-like II"/>
    <property type="match status" value="2"/>
</dbReference>
<evidence type="ECO:0000259" key="1">
    <source>
        <dbReference type="Pfam" id="PF09084"/>
    </source>
</evidence>